<feature type="domain" description="BetI-type transcriptional repressor C-terminal" evidence="1">
    <location>
        <begin position="2"/>
        <end position="43"/>
    </location>
</feature>
<evidence type="ECO:0000259" key="1">
    <source>
        <dbReference type="Pfam" id="PF13977"/>
    </source>
</evidence>
<dbReference type="Proteomes" id="UP000016605">
    <property type="component" value="Unassembled WGS sequence"/>
</dbReference>
<protein>
    <recommendedName>
        <fullName evidence="1">BetI-type transcriptional repressor C-terminal domain-containing protein</fullName>
    </recommendedName>
</protein>
<dbReference type="InterPro" id="IPR039538">
    <property type="entry name" value="BetI_C"/>
</dbReference>
<feature type="non-terminal residue" evidence="2">
    <location>
        <position position="1"/>
    </location>
</feature>
<dbReference type="SUPFAM" id="SSF48498">
    <property type="entry name" value="Tetracyclin repressor-like, C-terminal domain"/>
    <property type="match status" value="1"/>
</dbReference>
<sequence>DDLQREALRLHALVDGLAVHLLVRGGDPGWALAVLQDEVDRLAG</sequence>
<name>U2RSY9_LEIAQ</name>
<dbReference type="InterPro" id="IPR036271">
    <property type="entry name" value="Tet_transcr_reg_TetR-rel_C_sf"/>
</dbReference>
<comment type="caution">
    <text evidence="2">The sequence shown here is derived from an EMBL/GenBank/DDBJ whole genome shotgun (WGS) entry which is preliminary data.</text>
</comment>
<organism evidence="2 3">
    <name type="scientific">Leifsonia aquatica ATCC 14665</name>
    <dbReference type="NCBI Taxonomy" id="1358026"/>
    <lineage>
        <taxon>Bacteria</taxon>
        <taxon>Bacillati</taxon>
        <taxon>Actinomycetota</taxon>
        <taxon>Actinomycetes</taxon>
        <taxon>Micrococcales</taxon>
        <taxon>Microbacteriaceae</taxon>
        <taxon>Leifsonia</taxon>
    </lineage>
</organism>
<reference evidence="2 3" key="1">
    <citation type="submission" date="2013-08" db="EMBL/GenBank/DDBJ databases">
        <authorList>
            <person name="Weinstock G."/>
            <person name="Sodergren E."/>
            <person name="Wylie T."/>
            <person name="Fulton L."/>
            <person name="Fulton R."/>
            <person name="Fronick C."/>
            <person name="O'Laughlin M."/>
            <person name="Godfrey J."/>
            <person name="Miner T."/>
            <person name="Herter B."/>
            <person name="Appelbaum E."/>
            <person name="Cordes M."/>
            <person name="Lek S."/>
            <person name="Wollam A."/>
            <person name="Pepin K.H."/>
            <person name="Palsikar V.B."/>
            <person name="Mitreva M."/>
            <person name="Wilson R.K."/>
        </authorList>
    </citation>
    <scope>NUCLEOTIDE SEQUENCE [LARGE SCALE GENOMIC DNA]</scope>
    <source>
        <strain evidence="2 3">ATCC 14665</strain>
    </source>
</reference>
<accession>U2RSY9</accession>
<dbReference type="HOGENOM" id="CLU_3209403_0_0_11"/>
<dbReference type="AlphaFoldDB" id="U2RSY9"/>
<dbReference type="Pfam" id="PF13977">
    <property type="entry name" value="TetR_C_6"/>
    <property type="match status" value="1"/>
</dbReference>
<proteinExistence type="predicted"/>
<dbReference type="EMBL" id="AWVQ01000244">
    <property type="protein sequence ID" value="ERK71669.1"/>
    <property type="molecule type" value="Genomic_DNA"/>
</dbReference>
<evidence type="ECO:0000313" key="3">
    <source>
        <dbReference type="Proteomes" id="UP000016605"/>
    </source>
</evidence>
<gene>
    <name evidence="2" type="ORF">N136_01992</name>
</gene>
<evidence type="ECO:0000313" key="2">
    <source>
        <dbReference type="EMBL" id="ERK71669.1"/>
    </source>
</evidence>